<sequence length="590" mass="68040">METETPSYNSWASWYKSTYTEPRHKKQPTKKTETHPQHIGYEKPSLLEQKTTVPIKHNVPSAQTFHDGAISWDSWYSKQQSFTTKEDDDKTQNCDADTNDQTKRFPNAFKNRNFRNRSVVSAQPPQRQNEGSTISSESLLVDSNSKQRNEATQNFVDLTRRQRLYIQPPQQLERRDQGVDNLTTKDVIDPSSLIRKERENTHYQQYTTPFVSLGTFGGLGSVQNTQPLKVKTNELPKPIPDFINCDDNEICVNDNEKNSNITSKAVEKEHNISSINLNMEEDVGVEFNNVTNNVLMEEEAVSVPLKSTTPIISSDQITEVSQAHQMSSLIESGKNDRPIETALFTCSLNEQNPLIIEPKKVGQRTDSCFAQVTDLLTEDEITDCTVSSTETAEVTDDEIDIGSEWVDPKSVYFFHSKLREIHPIMQHANILFSLSFVETLCRYGEDLQYWPEESFNVLFDKRRLQGVVTSYIRSGQISHEIMWRVKTMRKVRLFLAKLQCEQKTVFPFISRNWCDNLFEDKHKNELAQQWSFTNDLELIVCVCTYGVGVYNLYIQNYVINTILETQFGLYTLHEKTLLLERRLIHLVKAL</sequence>
<dbReference type="EMBL" id="KB206500">
    <property type="protein sequence ID" value="ELP90264.1"/>
    <property type="molecule type" value="Genomic_DNA"/>
</dbReference>
<evidence type="ECO:0000313" key="2">
    <source>
        <dbReference type="EMBL" id="ELP90264.1"/>
    </source>
</evidence>
<reference evidence="2 3" key="1">
    <citation type="submission" date="2012-10" db="EMBL/GenBank/DDBJ databases">
        <authorList>
            <person name="Zafar N."/>
            <person name="Inman J."/>
            <person name="Hall N."/>
            <person name="Lorenzi H."/>
            <person name="Caler E."/>
        </authorList>
    </citation>
    <scope>NUCLEOTIDE SEQUENCE [LARGE SCALE GENOMIC DNA]</scope>
    <source>
        <strain evidence="2 3">IP1</strain>
    </source>
</reference>
<organism evidence="2 3">
    <name type="scientific">Entamoeba invadens IP1</name>
    <dbReference type="NCBI Taxonomy" id="370355"/>
    <lineage>
        <taxon>Eukaryota</taxon>
        <taxon>Amoebozoa</taxon>
        <taxon>Evosea</taxon>
        <taxon>Archamoebae</taxon>
        <taxon>Mastigamoebida</taxon>
        <taxon>Entamoebidae</taxon>
        <taxon>Entamoeba</taxon>
    </lineage>
</organism>
<dbReference type="Proteomes" id="UP000014680">
    <property type="component" value="Unassembled WGS sequence"/>
</dbReference>
<dbReference type="RefSeq" id="XP_004257035.1">
    <property type="nucleotide sequence ID" value="XM_004256987.1"/>
</dbReference>
<dbReference type="AlphaFoldDB" id="A0A0A1U7F0"/>
<feature type="region of interest" description="Disordered" evidence="1">
    <location>
        <begin position="82"/>
        <end position="150"/>
    </location>
</feature>
<keyword evidence="3" id="KW-1185">Reference proteome</keyword>
<protein>
    <submittedName>
        <fullName evidence="2">Uncharacterized protein</fullName>
    </submittedName>
</protein>
<feature type="region of interest" description="Disordered" evidence="1">
    <location>
        <begin position="19"/>
        <end position="39"/>
    </location>
</feature>
<proteinExistence type="predicted"/>
<name>A0A0A1U7F0_ENTIV</name>
<dbReference type="KEGG" id="eiv:EIN_503100"/>
<evidence type="ECO:0000313" key="3">
    <source>
        <dbReference type="Proteomes" id="UP000014680"/>
    </source>
</evidence>
<dbReference type="VEuPathDB" id="AmoebaDB:EIN_503100"/>
<feature type="compositionally biased region" description="Polar residues" evidence="1">
    <location>
        <begin position="116"/>
        <end position="150"/>
    </location>
</feature>
<gene>
    <name evidence="2" type="ORF">EIN_503100</name>
</gene>
<evidence type="ECO:0000256" key="1">
    <source>
        <dbReference type="SAM" id="MobiDB-lite"/>
    </source>
</evidence>
<accession>A0A0A1U7F0</accession>
<dbReference type="GeneID" id="14889294"/>